<sequence length="192" mass="20733">MSNRSKGDFQMSKLTNASEVLKSVEEYYGKVLSSSKDLKTDACTTCSAPAKELQDILKLVPEEVKEKYYGCGTPLPLGIEGLSLLDLGSGSGRDCYVAAQLVGSTGAVTGIDMTDEQLKVARKNIDLYAEKLGYQPNLRFVKGFIELLKEAGIEDNSIDMCISNCVINLSPNKKLVIAGVFGALREGGIYEC</sequence>
<evidence type="ECO:0000256" key="4">
    <source>
        <dbReference type="ARBA" id="ARBA00034521"/>
    </source>
</evidence>
<dbReference type="InterPro" id="IPR029063">
    <property type="entry name" value="SAM-dependent_MTases_sf"/>
</dbReference>
<evidence type="ECO:0000256" key="2">
    <source>
        <dbReference type="ARBA" id="ARBA00022691"/>
    </source>
</evidence>
<evidence type="ECO:0000256" key="5">
    <source>
        <dbReference type="ARBA" id="ARBA00034545"/>
    </source>
</evidence>
<dbReference type="PANTHER" id="PTHR43675:SF8">
    <property type="entry name" value="ARSENITE METHYLTRANSFERASE"/>
    <property type="match status" value="1"/>
</dbReference>
<comment type="catalytic activity">
    <reaction evidence="8">
        <text>arsenic triglutathione + 3 [thioredoxin]-dithiol + 3 S-adenosyl-L-methionine = trimethylarsine + 3 [thioredoxin]-disulfide + 3 glutathione + 3 S-adenosyl-L-homocysteine + 3 H(+)</text>
        <dbReference type="Rhea" id="RHEA:69432"/>
        <dbReference type="Rhea" id="RHEA-COMP:10698"/>
        <dbReference type="Rhea" id="RHEA-COMP:10700"/>
        <dbReference type="ChEBI" id="CHEBI:15378"/>
        <dbReference type="ChEBI" id="CHEBI:27130"/>
        <dbReference type="ChEBI" id="CHEBI:29950"/>
        <dbReference type="ChEBI" id="CHEBI:50058"/>
        <dbReference type="ChEBI" id="CHEBI:57856"/>
        <dbReference type="ChEBI" id="CHEBI:57925"/>
        <dbReference type="ChEBI" id="CHEBI:59789"/>
        <dbReference type="ChEBI" id="CHEBI:183640"/>
        <dbReference type="EC" id="2.1.1.137"/>
    </reaction>
</comment>
<keyword evidence="11" id="KW-1185">Reference proteome</keyword>
<dbReference type="Proteomes" id="UP001479436">
    <property type="component" value="Unassembled WGS sequence"/>
</dbReference>
<evidence type="ECO:0000256" key="1">
    <source>
        <dbReference type="ARBA" id="ARBA00022679"/>
    </source>
</evidence>
<keyword evidence="1" id="KW-0808">Transferase</keyword>
<dbReference type="SUPFAM" id="SSF53335">
    <property type="entry name" value="S-adenosyl-L-methionine-dependent methyltransferases"/>
    <property type="match status" value="1"/>
</dbReference>
<evidence type="ECO:0000256" key="3">
    <source>
        <dbReference type="ARBA" id="ARBA00034487"/>
    </source>
</evidence>
<evidence type="ECO:0000256" key="7">
    <source>
        <dbReference type="ARBA" id="ARBA00047943"/>
    </source>
</evidence>
<dbReference type="InterPro" id="IPR025714">
    <property type="entry name" value="Methyltranfer_dom"/>
</dbReference>
<evidence type="ECO:0000313" key="10">
    <source>
        <dbReference type="EMBL" id="KAK9760618.1"/>
    </source>
</evidence>
<reference evidence="10 11" key="1">
    <citation type="submission" date="2023-04" db="EMBL/GenBank/DDBJ databases">
        <title>Genome of Basidiobolus ranarum AG-B5.</title>
        <authorList>
            <person name="Stajich J.E."/>
            <person name="Carter-House D."/>
            <person name="Gryganskyi A."/>
        </authorList>
    </citation>
    <scope>NUCLEOTIDE SEQUENCE [LARGE SCALE GENOMIC DNA]</scope>
    <source>
        <strain evidence="10 11">AG-B5</strain>
    </source>
</reference>
<feature type="domain" description="Methyltransferase" evidence="9">
    <location>
        <begin position="81"/>
        <end position="190"/>
    </location>
</feature>
<comment type="caution">
    <text evidence="10">The sequence shown here is derived from an EMBL/GenBank/DDBJ whole genome shotgun (WGS) entry which is preliminary data.</text>
</comment>
<comment type="catalytic activity">
    <reaction evidence="7">
        <text>arsenic triglutathione + 2 [thioredoxin]-dithiol + 2 S-adenosyl-L-methionine + H2O = dimethylarsinous acid + 2 [thioredoxin]-disulfide + 3 glutathione + 2 S-adenosyl-L-homocysteine + 2 H(+)</text>
        <dbReference type="Rhea" id="RHEA:69464"/>
        <dbReference type="Rhea" id="RHEA-COMP:10698"/>
        <dbReference type="Rhea" id="RHEA-COMP:10700"/>
        <dbReference type="ChEBI" id="CHEBI:15377"/>
        <dbReference type="ChEBI" id="CHEBI:15378"/>
        <dbReference type="ChEBI" id="CHEBI:23808"/>
        <dbReference type="ChEBI" id="CHEBI:29950"/>
        <dbReference type="ChEBI" id="CHEBI:50058"/>
        <dbReference type="ChEBI" id="CHEBI:57856"/>
        <dbReference type="ChEBI" id="CHEBI:57925"/>
        <dbReference type="ChEBI" id="CHEBI:59789"/>
        <dbReference type="ChEBI" id="CHEBI:183640"/>
        <dbReference type="EC" id="2.1.1.137"/>
    </reaction>
</comment>
<comment type="catalytic activity">
    <reaction evidence="6">
        <text>arsenic triglutathione + [thioredoxin]-dithiol + S-adenosyl-L-methionine + 2 H2O = methylarsonous acid + [thioredoxin]-disulfide + 3 glutathione + S-adenosyl-L-homocysteine + H(+)</text>
        <dbReference type="Rhea" id="RHEA:69460"/>
        <dbReference type="Rhea" id="RHEA-COMP:10698"/>
        <dbReference type="Rhea" id="RHEA-COMP:10700"/>
        <dbReference type="ChEBI" id="CHEBI:15377"/>
        <dbReference type="ChEBI" id="CHEBI:15378"/>
        <dbReference type="ChEBI" id="CHEBI:17826"/>
        <dbReference type="ChEBI" id="CHEBI:29950"/>
        <dbReference type="ChEBI" id="CHEBI:50058"/>
        <dbReference type="ChEBI" id="CHEBI:57856"/>
        <dbReference type="ChEBI" id="CHEBI:57925"/>
        <dbReference type="ChEBI" id="CHEBI:59789"/>
        <dbReference type="ChEBI" id="CHEBI:183640"/>
        <dbReference type="EC" id="2.1.1.137"/>
    </reaction>
</comment>
<evidence type="ECO:0000259" key="9">
    <source>
        <dbReference type="Pfam" id="PF13847"/>
    </source>
</evidence>
<evidence type="ECO:0000256" key="8">
    <source>
        <dbReference type="ARBA" id="ARBA00048428"/>
    </source>
</evidence>
<dbReference type="CDD" id="cd02440">
    <property type="entry name" value="AdoMet_MTases"/>
    <property type="match status" value="1"/>
</dbReference>
<protein>
    <recommendedName>
        <fullName evidence="5">Arsenite methyltransferase</fullName>
        <ecNumber evidence="4">2.1.1.137</ecNumber>
    </recommendedName>
</protein>
<dbReference type="Pfam" id="PF13847">
    <property type="entry name" value="Methyltransf_31"/>
    <property type="match status" value="1"/>
</dbReference>
<dbReference type="EC" id="2.1.1.137" evidence="4"/>
<dbReference type="InterPro" id="IPR026669">
    <property type="entry name" value="Arsenite_MeTrfase-like"/>
</dbReference>
<comment type="similarity">
    <text evidence="3">Belongs to the methyltransferase superfamily. Arsenite methyltransferase family.</text>
</comment>
<keyword evidence="2" id="KW-0949">S-adenosyl-L-methionine</keyword>
<accession>A0ABR2WGJ4</accession>
<organism evidence="10 11">
    <name type="scientific">Basidiobolus ranarum</name>
    <dbReference type="NCBI Taxonomy" id="34480"/>
    <lineage>
        <taxon>Eukaryota</taxon>
        <taxon>Fungi</taxon>
        <taxon>Fungi incertae sedis</taxon>
        <taxon>Zoopagomycota</taxon>
        <taxon>Entomophthoromycotina</taxon>
        <taxon>Basidiobolomycetes</taxon>
        <taxon>Basidiobolales</taxon>
        <taxon>Basidiobolaceae</taxon>
        <taxon>Basidiobolus</taxon>
    </lineage>
</organism>
<dbReference type="PANTHER" id="PTHR43675">
    <property type="entry name" value="ARSENITE METHYLTRANSFERASE"/>
    <property type="match status" value="1"/>
</dbReference>
<name>A0ABR2WGJ4_9FUNG</name>
<dbReference type="Gene3D" id="3.40.50.150">
    <property type="entry name" value="Vaccinia Virus protein VP39"/>
    <property type="match status" value="1"/>
</dbReference>
<dbReference type="EMBL" id="JASJQH010001965">
    <property type="protein sequence ID" value="KAK9760618.1"/>
    <property type="molecule type" value="Genomic_DNA"/>
</dbReference>
<gene>
    <name evidence="10" type="ORF">K7432_015181</name>
</gene>
<evidence type="ECO:0000313" key="11">
    <source>
        <dbReference type="Proteomes" id="UP001479436"/>
    </source>
</evidence>
<evidence type="ECO:0000256" key="6">
    <source>
        <dbReference type="ARBA" id="ARBA00047941"/>
    </source>
</evidence>
<proteinExistence type="inferred from homology"/>